<evidence type="ECO:0000313" key="3">
    <source>
        <dbReference type="EMBL" id="KAL1520120.1"/>
    </source>
</evidence>
<comment type="caution">
    <text evidence="3">The sequence shown here is derived from an EMBL/GenBank/DDBJ whole genome shotgun (WGS) entry which is preliminary data.</text>
</comment>
<dbReference type="GO" id="GO:0099122">
    <property type="term" value="F:RNA polymerase II C-terminal domain binding"/>
    <property type="evidence" value="ECO:0007669"/>
    <property type="project" value="InterPro"/>
</dbReference>
<reference evidence="3 4" key="1">
    <citation type="journal article" date="2024" name="Science">
        <title>Giant polyketide synthase enzymes in the biosynthesis of giant marine polyether toxins.</title>
        <authorList>
            <person name="Fallon T.R."/>
            <person name="Shende V.V."/>
            <person name="Wierzbicki I.H."/>
            <person name="Pendleton A.L."/>
            <person name="Watervoot N.F."/>
            <person name="Auber R.P."/>
            <person name="Gonzalez D.J."/>
            <person name="Wisecaver J.H."/>
            <person name="Moore B.S."/>
        </authorList>
    </citation>
    <scope>NUCLEOTIDE SEQUENCE [LARGE SCALE GENOMIC DNA]</scope>
    <source>
        <strain evidence="3 4">12B1</strain>
    </source>
</reference>
<accession>A0AB34JGU0</accession>
<dbReference type="Pfam" id="PF12237">
    <property type="entry name" value="PCIF1_WW"/>
    <property type="match status" value="1"/>
</dbReference>
<dbReference type="EMBL" id="JBGBPQ010000009">
    <property type="protein sequence ID" value="KAL1520120.1"/>
    <property type="molecule type" value="Genomic_DNA"/>
</dbReference>
<protein>
    <recommendedName>
        <fullName evidence="2">PCIF1 WW domain-containing protein</fullName>
    </recommendedName>
</protein>
<evidence type="ECO:0000313" key="4">
    <source>
        <dbReference type="Proteomes" id="UP001515480"/>
    </source>
</evidence>
<dbReference type="GO" id="GO:0016422">
    <property type="term" value="F:mRNA (2'-O-methyladenosine-N6-)-methyltransferase activity"/>
    <property type="evidence" value="ECO:0007669"/>
    <property type="project" value="InterPro"/>
</dbReference>
<name>A0AB34JGU0_PRYPA</name>
<proteinExistence type="predicted"/>
<dbReference type="AlphaFoldDB" id="A0AB34JGU0"/>
<dbReference type="Proteomes" id="UP001515480">
    <property type="component" value="Unassembled WGS sequence"/>
</dbReference>
<organism evidence="3 4">
    <name type="scientific">Prymnesium parvum</name>
    <name type="common">Toxic golden alga</name>
    <dbReference type="NCBI Taxonomy" id="97485"/>
    <lineage>
        <taxon>Eukaryota</taxon>
        <taxon>Haptista</taxon>
        <taxon>Haptophyta</taxon>
        <taxon>Prymnesiophyceae</taxon>
        <taxon>Prymnesiales</taxon>
        <taxon>Prymnesiaceae</taxon>
        <taxon>Prymnesium</taxon>
    </lineage>
</organism>
<feature type="domain" description="PCIF1 WW" evidence="2">
    <location>
        <begin position="238"/>
        <end position="419"/>
    </location>
</feature>
<sequence length="470" mass="50027">MSNWLQLQQRLGKQPSSRPRPPEKAPARSAATKPPAALPAAPAGLLDARGQLRSDISLDLTLPSGTALCTPPRAPADHAEPDAAAEARRLHAVQALAAHFERTVAPLLGGRKWFSHFEAWLWAARAEESCRAGAEPPGAPVSVLPSGVAPRGAASQELELKLIRAGQPDGAARQVCAQLAREASRLASQLAAAAPSAGAGATAVAVEAAAAPAVGHSPIVSLTARGAVVRCSQLHLDKLRQLYTPHRKRKRHATPAAREEAFLGAAFCVLARLAALQGGEPRAGGMQAACPAALFDALRETLGVSAELFASPLNARFPRYCSAAADVDHPFGSLGSFFSVHPKAGGFMANPPFAPALVGLMVQRMEEALREADACTRELCFVVVVPHWPDKECWRAIASSSWTRHTLHIPQARHAYMEGGQHYRASLYRLSNHDSSMFVLQSKEALRKRPVTPEIESVLIDAWLPDAIKA</sequence>
<feature type="region of interest" description="Disordered" evidence="1">
    <location>
        <begin position="1"/>
        <end position="41"/>
    </location>
</feature>
<feature type="compositionally biased region" description="Low complexity" evidence="1">
    <location>
        <begin position="30"/>
        <end position="41"/>
    </location>
</feature>
<dbReference type="InterPro" id="IPR039881">
    <property type="entry name" value="PCIF1-like"/>
</dbReference>
<dbReference type="PANTHER" id="PTHR21727:SF0">
    <property type="entry name" value="MRNA (2'-O-METHYLADENOSINE-N(6)-)-METHYLTRANSFERASE"/>
    <property type="match status" value="1"/>
</dbReference>
<gene>
    <name evidence="3" type="ORF">AB1Y20_023592</name>
</gene>
<feature type="compositionally biased region" description="Polar residues" evidence="1">
    <location>
        <begin position="1"/>
        <end position="17"/>
    </location>
</feature>
<keyword evidence="4" id="KW-1185">Reference proteome</keyword>
<dbReference type="PANTHER" id="PTHR21727">
    <property type="entry name" value="PHOSPHORYLATED CTD INTERACTING FACTOR 1"/>
    <property type="match status" value="1"/>
</dbReference>
<dbReference type="InterPro" id="IPR022035">
    <property type="entry name" value="PCIF1_WW"/>
</dbReference>
<evidence type="ECO:0000259" key="2">
    <source>
        <dbReference type="Pfam" id="PF12237"/>
    </source>
</evidence>
<evidence type="ECO:0000256" key="1">
    <source>
        <dbReference type="SAM" id="MobiDB-lite"/>
    </source>
</evidence>